<organism evidence="1 2">
    <name type="scientific">Candidatus Kaiserbacteria bacterium RIFCSPHIGHO2_01_FULL_49_13</name>
    <dbReference type="NCBI Taxonomy" id="1798477"/>
    <lineage>
        <taxon>Bacteria</taxon>
        <taxon>Candidatus Kaiseribacteriota</taxon>
    </lineage>
</organism>
<accession>A0A1F6CDB2</accession>
<reference evidence="1 2" key="1">
    <citation type="journal article" date="2016" name="Nat. Commun.">
        <title>Thousands of microbial genomes shed light on interconnected biogeochemical processes in an aquifer system.</title>
        <authorList>
            <person name="Anantharaman K."/>
            <person name="Brown C.T."/>
            <person name="Hug L.A."/>
            <person name="Sharon I."/>
            <person name="Castelle C.J."/>
            <person name="Probst A.J."/>
            <person name="Thomas B.C."/>
            <person name="Singh A."/>
            <person name="Wilkins M.J."/>
            <person name="Karaoz U."/>
            <person name="Brodie E.L."/>
            <person name="Williams K.H."/>
            <person name="Hubbard S.S."/>
            <person name="Banfield J.F."/>
        </authorList>
    </citation>
    <scope>NUCLEOTIDE SEQUENCE [LARGE SCALE GENOMIC DNA]</scope>
</reference>
<gene>
    <name evidence="1" type="ORF">A2671_00385</name>
</gene>
<protein>
    <submittedName>
        <fullName evidence="1">Uncharacterized protein</fullName>
    </submittedName>
</protein>
<proteinExistence type="predicted"/>
<dbReference type="AlphaFoldDB" id="A0A1F6CDB2"/>
<comment type="caution">
    <text evidence="1">The sequence shown here is derived from an EMBL/GenBank/DDBJ whole genome shotgun (WGS) entry which is preliminary data.</text>
</comment>
<dbReference type="EMBL" id="MFKQ01000033">
    <property type="protein sequence ID" value="OGG46987.1"/>
    <property type="molecule type" value="Genomic_DNA"/>
</dbReference>
<evidence type="ECO:0000313" key="1">
    <source>
        <dbReference type="EMBL" id="OGG46987.1"/>
    </source>
</evidence>
<name>A0A1F6CDB2_9BACT</name>
<evidence type="ECO:0000313" key="2">
    <source>
        <dbReference type="Proteomes" id="UP000178344"/>
    </source>
</evidence>
<dbReference type="Proteomes" id="UP000178344">
    <property type="component" value="Unassembled WGS sequence"/>
</dbReference>
<sequence length="126" mass="14322">MKKNTQNDFEGAGRERLLDGAFSRKLAVAATLFCQQTFGRQHIADASTPPRIVAMFGRTETAVDCMDYLLQRIVESGAVCDAYKSYEAMYDIWQEFSKFHTAGVKFAFDRVPNETFRGHLRLVTNK</sequence>